<keyword evidence="2 7" id="KW-0813">Transport</keyword>
<evidence type="ECO:0000256" key="6">
    <source>
        <dbReference type="ARBA" id="ARBA00023136"/>
    </source>
</evidence>
<dbReference type="GO" id="GO:0055085">
    <property type="term" value="P:transmembrane transport"/>
    <property type="evidence" value="ECO:0007669"/>
    <property type="project" value="InterPro"/>
</dbReference>
<dbReference type="CDD" id="cd06261">
    <property type="entry name" value="TM_PBP2"/>
    <property type="match status" value="1"/>
</dbReference>
<proteinExistence type="inferred from homology"/>
<dbReference type="PROSITE" id="PS50928">
    <property type="entry name" value="ABC_TM1"/>
    <property type="match status" value="1"/>
</dbReference>
<dbReference type="SUPFAM" id="SSF161098">
    <property type="entry name" value="MetI-like"/>
    <property type="match status" value="1"/>
</dbReference>
<dbReference type="EMBL" id="MEHA01000002">
    <property type="protein sequence ID" value="ODR55180.1"/>
    <property type="molecule type" value="Genomic_DNA"/>
</dbReference>
<reference evidence="11 13" key="3">
    <citation type="submission" date="2016-08" db="EMBL/GenBank/DDBJ databases">
        <authorList>
            <person name="Seilhamer J.J."/>
        </authorList>
    </citation>
    <scope>NUCLEOTIDE SEQUENCE [LARGE SCALE GENOMIC DNA]</scope>
    <source>
        <strain evidence="11 13">NML150140-1</strain>
    </source>
</reference>
<reference evidence="9 12" key="1">
    <citation type="submission" date="2016-07" db="EMBL/GenBank/DDBJ databases">
        <title>Characterization of isolates of Eisenbergiella tayi derived from blood cultures, using whole genome sequencing.</title>
        <authorList>
            <person name="Burdz T."/>
            <person name="Wiebe D."/>
            <person name="Huynh C."/>
            <person name="Bernard K."/>
        </authorList>
    </citation>
    <scope>NUCLEOTIDE SEQUENCE [LARGE SCALE GENOMIC DNA]</scope>
    <source>
        <strain evidence="9 12">NML 110608</strain>
    </source>
</reference>
<feature type="transmembrane region" description="Helical" evidence="7">
    <location>
        <begin position="170"/>
        <end position="189"/>
    </location>
</feature>
<dbReference type="InterPro" id="IPR000515">
    <property type="entry name" value="MetI-like"/>
</dbReference>
<name>A0A1E3UND5_9FIRM</name>
<comment type="caution">
    <text evidence="11">The sequence shown here is derived from an EMBL/GenBank/DDBJ whole genome shotgun (WGS) entry which is preliminary data.</text>
</comment>
<dbReference type="GO" id="GO:0005886">
    <property type="term" value="C:plasma membrane"/>
    <property type="evidence" value="ECO:0007669"/>
    <property type="project" value="UniProtKB-SubCell"/>
</dbReference>
<evidence type="ECO:0000256" key="5">
    <source>
        <dbReference type="ARBA" id="ARBA00022989"/>
    </source>
</evidence>
<dbReference type="Proteomes" id="UP000094271">
    <property type="component" value="Unassembled WGS sequence"/>
</dbReference>
<comment type="subcellular location">
    <subcellularLocation>
        <location evidence="1 7">Cell membrane</location>
        <topology evidence="1 7">Multi-pass membrane protein</topology>
    </subcellularLocation>
</comment>
<dbReference type="PANTHER" id="PTHR43227">
    <property type="entry name" value="BLL4140 PROTEIN"/>
    <property type="match status" value="1"/>
</dbReference>
<feature type="transmembrane region" description="Helical" evidence="7">
    <location>
        <begin position="72"/>
        <end position="93"/>
    </location>
</feature>
<keyword evidence="14" id="KW-1185">Reference proteome</keyword>
<dbReference type="Gene3D" id="1.10.3720.10">
    <property type="entry name" value="MetI-like"/>
    <property type="match status" value="1"/>
</dbReference>
<feature type="transmembrane region" description="Helical" evidence="7">
    <location>
        <begin position="262"/>
        <end position="283"/>
    </location>
</feature>
<dbReference type="Proteomes" id="UP000094869">
    <property type="component" value="Unassembled WGS sequence"/>
</dbReference>
<dbReference type="Proteomes" id="UP000094067">
    <property type="component" value="Unassembled WGS sequence"/>
</dbReference>
<feature type="transmembrane region" description="Helical" evidence="7">
    <location>
        <begin position="105"/>
        <end position="122"/>
    </location>
</feature>
<evidence type="ECO:0000256" key="3">
    <source>
        <dbReference type="ARBA" id="ARBA00022475"/>
    </source>
</evidence>
<dbReference type="AlphaFoldDB" id="A0A1E3UND5"/>
<keyword evidence="4 7" id="KW-0812">Transmembrane</keyword>
<keyword evidence="3" id="KW-1003">Cell membrane</keyword>
<sequence>MKSTLQNKKAWLLFLLPSIAIFIFTVIFPILRSAYFGFFDWDGVTPMHFTGLTNYRKLFSDLYFRNAFWNNLFYLLINLIGQVGIALLLALLLTKVGRGCNFFKTVYFAPTILSGVAVSQAFQKFYATEPLGVFNALLKGIGLEACITPWLGTARTALTSVAVIECYKNMGLYLVIIYSGLMAIPSDVLESARMDGAKGIKLFWYIKFPYIKEVMAVAIIMAVNGLLKAFDIPFITTNGGPGSASELVTTYMYKTAFSSTRYGYGSAIAVFIALESILAVGILRKIFTKSEGDAL</sequence>
<dbReference type="RefSeq" id="WP_044964691.1">
    <property type="nucleotide sequence ID" value="NZ_DBFYTW010000178.1"/>
</dbReference>
<evidence type="ECO:0000313" key="9">
    <source>
        <dbReference type="EMBL" id="ODM07138.1"/>
    </source>
</evidence>
<evidence type="ECO:0000313" key="14">
    <source>
        <dbReference type="Proteomes" id="UP000094869"/>
    </source>
</evidence>
<evidence type="ECO:0000313" key="13">
    <source>
        <dbReference type="Proteomes" id="UP000094271"/>
    </source>
</evidence>
<keyword evidence="5 7" id="KW-1133">Transmembrane helix</keyword>
<evidence type="ECO:0000256" key="1">
    <source>
        <dbReference type="ARBA" id="ARBA00004651"/>
    </source>
</evidence>
<dbReference type="InterPro" id="IPR035906">
    <property type="entry name" value="MetI-like_sf"/>
</dbReference>
<evidence type="ECO:0000313" key="12">
    <source>
        <dbReference type="Proteomes" id="UP000094067"/>
    </source>
</evidence>
<dbReference type="EMBL" id="MEHD01000036">
    <property type="protein sequence ID" value="ODR50145.1"/>
    <property type="molecule type" value="Genomic_DNA"/>
</dbReference>
<evidence type="ECO:0000256" key="4">
    <source>
        <dbReference type="ARBA" id="ARBA00022692"/>
    </source>
</evidence>
<evidence type="ECO:0000259" key="8">
    <source>
        <dbReference type="PROSITE" id="PS50928"/>
    </source>
</evidence>
<gene>
    <name evidence="9" type="primary">araP_8</name>
    <name evidence="11" type="ORF">BEI59_04520</name>
    <name evidence="9" type="ORF">BEI61_03028</name>
    <name evidence="10" type="ORF">BEI63_23955</name>
</gene>
<evidence type="ECO:0000313" key="11">
    <source>
        <dbReference type="EMBL" id="ODR55180.1"/>
    </source>
</evidence>
<dbReference type="InterPro" id="IPR050809">
    <property type="entry name" value="UgpAE/MalFG_permease"/>
</dbReference>
<reference evidence="10 14" key="2">
    <citation type="submission" date="2016-08" db="EMBL/GenBank/DDBJ databases">
        <title>Characterization of Isolates of Eisenbergiella tayi Derived from Blood Cultures, Using Whole Genome Sequencing.</title>
        <authorList>
            <person name="Bernier A.-M."/>
            <person name="Burdz T."/>
            <person name="Wiebe D."/>
            <person name="Bernard K."/>
        </authorList>
    </citation>
    <scope>NUCLEOTIDE SEQUENCE [LARGE SCALE GENOMIC DNA]</scope>
    <source>
        <strain evidence="10 14">NML120146</strain>
    </source>
</reference>
<comment type="similarity">
    <text evidence="7">Belongs to the binding-protein-dependent transport system permease family.</text>
</comment>
<accession>A0A1E3UND5</accession>
<organism evidence="11 13">
    <name type="scientific">Eisenbergiella tayi</name>
    <dbReference type="NCBI Taxonomy" id="1432052"/>
    <lineage>
        <taxon>Bacteria</taxon>
        <taxon>Bacillati</taxon>
        <taxon>Bacillota</taxon>
        <taxon>Clostridia</taxon>
        <taxon>Lachnospirales</taxon>
        <taxon>Lachnospiraceae</taxon>
        <taxon>Eisenbergiella</taxon>
    </lineage>
</organism>
<feature type="transmembrane region" description="Helical" evidence="7">
    <location>
        <begin position="210"/>
        <end position="227"/>
    </location>
</feature>
<dbReference type="OrthoDB" id="9787541at2"/>
<dbReference type="EMBL" id="MCGH01000002">
    <property type="protein sequence ID" value="ODM07138.1"/>
    <property type="molecule type" value="Genomic_DNA"/>
</dbReference>
<dbReference type="PANTHER" id="PTHR43227:SF8">
    <property type="entry name" value="DIACETYLCHITOBIOSE UPTAKE SYSTEM PERMEASE PROTEIN DASB"/>
    <property type="match status" value="1"/>
</dbReference>
<protein>
    <submittedName>
        <fullName evidence="9">L-arabinose transport system permease protein AraP</fullName>
    </submittedName>
    <submittedName>
        <fullName evidence="11">Sugar ABC transporter permease</fullName>
    </submittedName>
</protein>
<evidence type="ECO:0000256" key="2">
    <source>
        <dbReference type="ARBA" id="ARBA00022448"/>
    </source>
</evidence>
<evidence type="ECO:0000313" key="10">
    <source>
        <dbReference type="EMBL" id="ODR50145.1"/>
    </source>
</evidence>
<feature type="domain" description="ABC transmembrane type-1" evidence="8">
    <location>
        <begin position="68"/>
        <end position="283"/>
    </location>
</feature>
<keyword evidence="6 7" id="KW-0472">Membrane</keyword>
<evidence type="ECO:0000256" key="7">
    <source>
        <dbReference type="RuleBase" id="RU363032"/>
    </source>
</evidence>
<dbReference type="Pfam" id="PF00528">
    <property type="entry name" value="BPD_transp_1"/>
    <property type="match status" value="1"/>
</dbReference>
<feature type="transmembrane region" description="Helical" evidence="7">
    <location>
        <begin position="12"/>
        <end position="31"/>
    </location>
</feature>